<organism evidence="1 2">
    <name type="scientific">Ferruginivarius sediminum</name>
    <dbReference type="NCBI Taxonomy" id="2661937"/>
    <lineage>
        <taxon>Bacteria</taxon>
        <taxon>Pseudomonadati</taxon>
        <taxon>Pseudomonadota</taxon>
        <taxon>Alphaproteobacteria</taxon>
        <taxon>Rhodospirillales</taxon>
        <taxon>Rhodospirillaceae</taxon>
        <taxon>Ferruginivarius</taxon>
    </lineage>
</organism>
<keyword evidence="1" id="KW-0456">Lyase</keyword>
<accession>A0A369TBW4</accession>
<dbReference type="InterPro" id="IPR013785">
    <property type="entry name" value="Aldolase_TIM"/>
</dbReference>
<evidence type="ECO:0000313" key="1">
    <source>
        <dbReference type="EMBL" id="RDD61895.1"/>
    </source>
</evidence>
<dbReference type="Pfam" id="PF01791">
    <property type="entry name" value="DeoC"/>
    <property type="match status" value="1"/>
</dbReference>
<dbReference type="SUPFAM" id="SSF51569">
    <property type="entry name" value="Aldolase"/>
    <property type="match status" value="1"/>
</dbReference>
<protein>
    <submittedName>
        <fullName evidence="1">Fructose-bisphosphate aldolase</fullName>
        <ecNumber evidence="1">4.1.2.13</ecNumber>
    </submittedName>
</protein>
<dbReference type="GO" id="GO:0004332">
    <property type="term" value="F:fructose-bisphosphate aldolase activity"/>
    <property type="evidence" value="ECO:0007669"/>
    <property type="project" value="UniProtKB-EC"/>
</dbReference>
<reference evidence="1 2" key="1">
    <citation type="submission" date="2018-07" db="EMBL/GenBank/DDBJ databases">
        <title>Venubactetium sediminum gen. nov., sp. nov., isolated from a marine solar saltern.</title>
        <authorList>
            <person name="Wang S."/>
        </authorList>
    </citation>
    <scope>NUCLEOTIDE SEQUENCE [LARGE SCALE GENOMIC DNA]</scope>
    <source>
        <strain evidence="1 2">WD2A32</strain>
    </source>
</reference>
<gene>
    <name evidence="1" type="ORF">DRB17_10410</name>
</gene>
<dbReference type="AlphaFoldDB" id="A0A369TBW4"/>
<name>A0A369TBW4_9PROT</name>
<dbReference type="SMART" id="SM01133">
    <property type="entry name" value="DeoC"/>
    <property type="match status" value="1"/>
</dbReference>
<proteinExistence type="predicted"/>
<dbReference type="PANTHER" id="PTHR47916">
    <property type="entry name" value="FRUCTOSE-BISPHOSPHATE ALDOLASE CLASS 1"/>
    <property type="match status" value="1"/>
</dbReference>
<evidence type="ECO:0000313" key="2">
    <source>
        <dbReference type="Proteomes" id="UP000253941"/>
    </source>
</evidence>
<sequence length="262" mass="27300">MAGTAYPKRRLHRMFGGDGRTLIVAMDHLSRLGRGTRMRDPGRVLREVAAAGSDAVLLRHGLAGRHTADIGRMGLVLSLGYDLPAHDYGVELALRLGADAVKVEAFPESPTLPQSQANLAPLAARCEAWGMPLLAEMIPVGFAAKDQHTPEHIADAARLGADLGADVVKTKFTGDTESFAEAVALAGVPVVILGGSTGDEEALLTTVRKALDAGAVGAAVGRRIWGSDHPGRVAGVLARMIHEDLDVGAAMAELSRRTVGGG</sequence>
<dbReference type="InterPro" id="IPR002915">
    <property type="entry name" value="DeoC/FbaB/LacD_aldolase"/>
</dbReference>
<dbReference type="InterPro" id="IPR041720">
    <property type="entry name" value="FbaB-like"/>
</dbReference>
<dbReference type="InterPro" id="IPR050456">
    <property type="entry name" value="DeoC/FbaB_aldolase"/>
</dbReference>
<dbReference type="EC" id="4.1.2.13" evidence="1"/>
<dbReference type="Proteomes" id="UP000253941">
    <property type="component" value="Unassembled WGS sequence"/>
</dbReference>
<dbReference type="EMBL" id="QPMH01000008">
    <property type="protein sequence ID" value="RDD61895.1"/>
    <property type="molecule type" value="Genomic_DNA"/>
</dbReference>
<dbReference type="Gene3D" id="3.20.20.70">
    <property type="entry name" value="Aldolase class I"/>
    <property type="match status" value="1"/>
</dbReference>
<dbReference type="PANTHER" id="PTHR47916:SF1">
    <property type="entry name" value="3-HYDROXY-5-PHOSPHONOOXYPENTANE-2,4-DIONE THIOLASE"/>
    <property type="match status" value="1"/>
</dbReference>
<comment type="caution">
    <text evidence="1">The sequence shown here is derived from an EMBL/GenBank/DDBJ whole genome shotgun (WGS) entry which is preliminary data.</text>
</comment>
<keyword evidence="2" id="KW-1185">Reference proteome</keyword>
<dbReference type="PIRSF" id="PIRSF038992">
    <property type="entry name" value="Aldolase_Ia"/>
    <property type="match status" value="1"/>
</dbReference>
<dbReference type="RefSeq" id="WP_114582139.1">
    <property type="nucleotide sequence ID" value="NZ_QPMH01000008.1"/>
</dbReference>